<evidence type="ECO:0000313" key="5">
    <source>
        <dbReference type="EMBL" id="CAK8994472.1"/>
    </source>
</evidence>
<feature type="compositionally biased region" description="Basic and acidic residues" evidence="2">
    <location>
        <begin position="471"/>
        <end position="482"/>
    </location>
</feature>
<dbReference type="EMBL" id="CAXAMN010001447">
    <property type="protein sequence ID" value="CAK8994472.1"/>
    <property type="molecule type" value="Genomic_DNA"/>
</dbReference>
<sequence length="616" mass="69646">MGRRPGRSWEPKSILVLLLASLACHLSFVSFIGRGRTSSVLLRATAEGGSSKTGAVVDDSDLDGEGTDAPDKKKAKFDDILTEADNFATSIERKSRRSTAVARVSLEDELRGLSLEDDTDLDMMMMSRARGGRAKETSLSYRINKWFEETKEMIVNPTRIQVTYGMIFFATFLVLILVGVITFSLGAVRLQGDGVETAMRQKIDDESIFMQKYKQIRENKRRFAEMDDIRKYTSDLYTLSPDSKINYTPRSLDEITPEDVIGEHARQEDCRALRDWGDQLREETLMQLGEQLFSELTARALVALAKSAQEAQQQPGDLGKAQTRVDRRVRESGVDAHGKKLSTIETSVRCLSPRLADANKSAELEALVQAEEQRHQEATQTCQQDRERMALVLRRSCESFVCRLTTVAEVSIRLLDLLPLHSHFGSLPGDEKVEPPRMSIKRRMRRLNREDEAPEPVPKAAAKGKAAAKPPPEEPKEKDAGLPERQWTGVPKYELRAMLVGSKWPEDEMLPEEEFDQKKLELTETLKSFRSPVHRKIIKGRLECYERYKQSFIAEVQRRSTEMSLREAKEEAVSAVSDKTHYMAVGQNQDILVDLPTRLALHVFPQPFTIGWVLGS</sequence>
<dbReference type="PROSITE" id="PS51257">
    <property type="entry name" value="PROKAR_LIPOPROTEIN"/>
    <property type="match status" value="1"/>
</dbReference>
<evidence type="ECO:0000313" key="6">
    <source>
        <dbReference type="Proteomes" id="UP001642484"/>
    </source>
</evidence>
<evidence type="ECO:0000256" key="3">
    <source>
        <dbReference type="SAM" id="Phobius"/>
    </source>
</evidence>
<evidence type="ECO:0000259" key="4">
    <source>
        <dbReference type="Pfam" id="PF14644"/>
    </source>
</evidence>
<keyword evidence="3" id="KW-1133">Transmembrane helix</keyword>
<comment type="caution">
    <text evidence="5">The sequence shown here is derived from an EMBL/GenBank/DDBJ whole genome shotgun (WGS) entry which is preliminary data.</text>
</comment>
<feature type="compositionally biased region" description="Acidic residues" evidence="2">
    <location>
        <begin position="58"/>
        <end position="68"/>
    </location>
</feature>
<feature type="coiled-coil region" evidence="1">
    <location>
        <begin position="361"/>
        <end position="388"/>
    </location>
</feature>
<feature type="region of interest" description="Disordered" evidence="2">
    <location>
        <begin position="309"/>
        <end position="332"/>
    </location>
</feature>
<feature type="transmembrane region" description="Helical" evidence="3">
    <location>
        <begin position="164"/>
        <end position="190"/>
    </location>
</feature>
<dbReference type="Pfam" id="PF14644">
    <property type="entry name" value="DUF4456"/>
    <property type="match status" value="1"/>
</dbReference>
<feature type="compositionally biased region" description="Basic and acidic residues" evidence="2">
    <location>
        <begin position="323"/>
        <end position="332"/>
    </location>
</feature>
<organism evidence="5 6">
    <name type="scientific">Durusdinium trenchii</name>
    <dbReference type="NCBI Taxonomy" id="1381693"/>
    <lineage>
        <taxon>Eukaryota</taxon>
        <taxon>Sar</taxon>
        <taxon>Alveolata</taxon>
        <taxon>Dinophyceae</taxon>
        <taxon>Suessiales</taxon>
        <taxon>Symbiodiniaceae</taxon>
        <taxon>Durusdinium</taxon>
    </lineage>
</organism>
<dbReference type="Proteomes" id="UP001642484">
    <property type="component" value="Unassembled WGS sequence"/>
</dbReference>
<keyword evidence="6" id="KW-1185">Reference proteome</keyword>
<gene>
    <name evidence="5" type="ORF">CCMP2556_LOCUS3654</name>
</gene>
<proteinExistence type="predicted"/>
<dbReference type="InterPro" id="IPR027914">
    <property type="entry name" value="DUF4456"/>
</dbReference>
<feature type="domain" description="DUF4456" evidence="4">
    <location>
        <begin position="350"/>
        <end position="446"/>
    </location>
</feature>
<feature type="region of interest" description="Disordered" evidence="2">
    <location>
        <begin position="445"/>
        <end position="486"/>
    </location>
</feature>
<keyword evidence="1" id="KW-0175">Coiled coil</keyword>
<accession>A0ABP0HXV2</accession>
<reference evidence="5 6" key="1">
    <citation type="submission" date="2024-02" db="EMBL/GenBank/DDBJ databases">
        <authorList>
            <person name="Chen Y."/>
            <person name="Shah S."/>
            <person name="Dougan E. K."/>
            <person name="Thang M."/>
            <person name="Chan C."/>
        </authorList>
    </citation>
    <scope>NUCLEOTIDE SEQUENCE [LARGE SCALE GENOMIC DNA]</scope>
</reference>
<feature type="compositionally biased region" description="Low complexity" evidence="2">
    <location>
        <begin position="458"/>
        <end position="468"/>
    </location>
</feature>
<name>A0ABP0HXV2_9DINO</name>
<keyword evidence="3" id="KW-0472">Membrane</keyword>
<evidence type="ECO:0000256" key="2">
    <source>
        <dbReference type="SAM" id="MobiDB-lite"/>
    </source>
</evidence>
<keyword evidence="3" id="KW-0812">Transmembrane</keyword>
<evidence type="ECO:0000256" key="1">
    <source>
        <dbReference type="SAM" id="Coils"/>
    </source>
</evidence>
<protein>
    <recommendedName>
        <fullName evidence="4">DUF4456 domain-containing protein</fullName>
    </recommendedName>
</protein>
<feature type="region of interest" description="Disordered" evidence="2">
    <location>
        <begin position="50"/>
        <end position="71"/>
    </location>
</feature>